<sequence>MSNFIKKPLRYLMFFLIVLTIFNAFAINHTQAQLPGVPQPVIVVNDVTAEVVDTRNWLKKSWDYLKNKTATILFQNTIRNIINDLAKDAGTYVGSGGQGQTALMVTEKWGNFWQNVGDKAVGDFIETFANTVVNDISGRSTSNEARANCDAEWQKCLISETATQQECNDRHVKCLSNASDSFSEVDCNDLVNRCQIGCANKEGDFNCYDNCQALGDSCGKNRKSPMLGKNAKGSPLVGINMCNPSFDVDVAIAIGLGLTQYNQEYQPDCSFSEMVSNWQTEVDRIRSLSAKDYLKKLSTNFNPLANDLSVALEVSQRLVQYKNSQVLVSEKETIANKGWLDVRNFAGDLTGTPGEAEARKQLTDQKLWDNLGTVTGDILVDAANIFLNQAALVGWQTLMGGINESEFVNLADYRGHGSNRQAIEAKISRMTEPVFSEPGRLNVLSDLSTCSNPKNPGPTECVISTRFGDAINSKLTVIDAVNKGWLIGDQPFGFTSLGEDTIPYD</sequence>
<evidence type="ECO:0000256" key="1">
    <source>
        <dbReference type="SAM" id="SignalP"/>
    </source>
</evidence>
<feature type="signal peptide" evidence="1">
    <location>
        <begin position="1"/>
        <end position="26"/>
    </location>
</feature>
<dbReference type="AlphaFoldDB" id="A0A2M6WT12"/>
<accession>A0A2M6WT12</accession>
<feature type="chain" id="PRO_5014863292" evidence="1">
    <location>
        <begin position="27"/>
        <end position="505"/>
    </location>
</feature>
<comment type="caution">
    <text evidence="2">The sequence shown here is derived from an EMBL/GenBank/DDBJ whole genome shotgun (WGS) entry which is preliminary data.</text>
</comment>
<evidence type="ECO:0000313" key="2">
    <source>
        <dbReference type="EMBL" id="PIT95927.1"/>
    </source>
</evidence>
<dbReference type="EMBL" id="PFAM01000017">
    <property type="protein sequence ID" value="PIT95927.1"/>
    <property type="molecule type" value="Genomic_DNA"/>
</dbReference>
<reference evidence="3" key="1">
    <citation type="submission" date="2017-09" db="EMBL/GenBank/DDBJ databases">
        <title>Depth-based differentiation of microbial function through sediment-hosted aquifers and enrichment of novel symbionts in the deep terrestrial subsurface.</title>
        <authorList>
            <person name="Probst A.J."/>
            <person name="Ladd B."/>
            <person name="Jarett J.K."/>
            <person name="Geller-Mcgrath D.E."/>
            <person name="Sieber C.M.K."/>
            <person name="Emerson J.B."/>
            <person name="Anantharaman K."/>
            <person name="Thomas B.C."/>
            <person name="Malmstrom R."/>
            <person name="Stieglmeier M."/>
            <person name="Klingl A."/>
            <person name="Woyke T."/>
            <person name="Ryan C.M."/>
            <person name="Banfield J.F."/>
        </authorList>
    </citation>
    <scope>NUCLEOTIDE SEQUENCE [LARGE SCALE GENOMIC DNA]</scope>
</reference>
<gene>
    <name evidence="2" type="ORF">COT94_02995</name>
</gene>
<protein>
    <submittedName>
        <fullName evidence="2">Uncharacterized protein</fullName>
    </submittedName>
</protein>
<keyword evidence="1" id="KW-0732">Signal</keyword>
<proteinExistence type="predicted"/>
<organism evidence="2 3">
    <name type="scientific">Candidatus Falkowbacteria bacterium CG10_big_fil_rev_8_21_14_0_10_37_14</name>
    <dbReference type="NCBI Taxonomy" id="1974561"/>
    <lineage>
        <taxon>Bacteria</taxon>
        <taxon>Candidatus Falkowiibacteriota</taxon>
    </lineage>
</organism>
<name>A0A2M6WT12_9BACT</name>
<evidence type="ECO:0000313" key="3">
    <source>
        <dbReference type="Proteomes" id="UP000228533"/>
    </source>
</evidence>
<dbReference type="Proteomes" id="UP000228533">
    <property type="component" value="Unassembled WGS sequence"/>
</dbReference>
<feature type="non-terminal residue" evidence="2">
    <location>
        <position position="505"/>
    </location>
</feature>